<dbReference type="InterPro" id="IPR013780">
    <property type="entry name" value="Glyco_hydro_b"/>
</dbReference>
<dbReference type="GO" id="GO:0047471">
    <property type="term" value="F:maltose alpha-D-glucosyltransferase activity"/>
    <property type="evidence" value="ECO:0007669"/>
    <property type="project" value="UniProtKB-EC"/>
</dbReference>
<dbReference type="InterPro" id="IPR011009">
    <property type="entry name" value="Kinase-like_dom_sf"/>
</dbReference>
<evidence type="ECO:0000256" key="14">
    <source>
        <dbReference type="ARBA" id="ARBA00031378"/>
    </source>
</evidence>
<dbReference type="AlphaFoldDB" id="A0A5C6RIH7"/>
<keyword evidence="8" id="KW-0479">Metal-binding</keyword>
<dbReference type="InterPro" id="IPR012811">
    <property type="entry name" value="TreS_maltokin_C_dom"/>
</dbReference>
<dbReference type="SUPFAM" id="SSF51011">
    <property type="entry name" value="Glycosyl hydrolase domain"/>
    <property type="match status" value="1"/>
</dbReference>
<evidence type="ECO:0000256" key="13">
    <source>
        <dbReference type="ARBA" id="ARBA00031251"/>
    </source>
</evidence>
<dbReference type="InterPro" id="IPR012810">
    <property type="entry name" value="TreS/a-amylase_N"/>
</dbReference>
<evidence type="ECO:0000259" key="16">
    <source>
        <dbReference type="SMART" id="SM00642"/>
    </source>
</evidence>
<sequence>MTSQTNNPLWFKDAIIYALPVHAFYDSNGSGIGDINGLIEKLDYLEDLGVNCISLLPFYESPLKDDGYDVSDFKQVHPNYGALEDFQRFLEEAHKRGIYVVIDIIMNHTSTEHEWFKRARMAAEGDPERDFYIWSPTPEPFSDAQIIFSDYETSNWEWDNQAKSYYWHRFYSHQADLNYNNPRVREEIRGVIDFWFNLGVDGLRLTSVMFIFREEGTNCENLPQVHEYLRELRRYVDQKHPNKILVAETNLWPEEAAEYYGAGDECHMNYHFPLMPRLYMGLQTEDRYPIIDILEQTPTVPENCQWALFLRNHDDLMLSMVTEEERDYLYKVFAQDHGAKINEGIRRRLAPLLNNDRRKIELLNSLLFSLPGTPVIYYGDEIGMGDNIYLGDRNGVRTPMQWNSDRNAGFSAANPQKLFLPVIRDPLYRYEAINVEIQNRNSSSLLWWMKNIISMRKRLKAFSHGKIEFLDSLNGKVLSFIRSYEGESILVVANLSKFSQAIALDLSRYKGIRPMEIFSQNKFFPISAGEPYQFTVGPYGYYWFLMEQGEEAEEVPKERAIQEATADVDWAGFFDNYSAKRRFEKKILPGYLRSCRWFGGKSRKMVSINVAHYPSVSYGEAHAFFLSIQVRYTDGLPETYFLPITFVSDAGQMVHYLKNEVQSVVCYLKTPEKEGILVDAIYDEAFRNDLFCRIKGHERVNVQGGQLAFEAGKTLNELQIEPEDVVSEVLRAEQSNTSVIYNNQFFFKIYRKLDIDINPDLEVVRYLSEQTAFSHSPRYGGGVQFEDTIEKSFTILGLLQNKIPNQGEAWTMMLEALNRYYEKVLAKVERDTPPPALVEKNRLYFEDTPERLQRLIGSVIYERAALLGQRTAEMHIALAQETTDPAFAPERFTQNYQRSIYAQHRKLVNEKLSALERRLPSLPEHIASEARQVLDIREEIMAAFSEIYSRKIEATKTRVHGDYHLGQVLFNGRDFYIIDFEGEPMHSISERRLKRTPFKDVAGMIRSFHYAAYGQLVLNQNYRAADMPQLEAWANQWFHYVSQYFLTAYLDTAAGQHFIPEDLQAMQLLLRIYILEKAIYEVGYEMNARPEWLRIPVRGVLYAMQQYRGQAGSTMEGRGDE</sequence>
<dbReference type="GO" id="GO:0016740">
    <property type="term" value="F:transferase activity"/>
    <property type="evidence" value="ECO:0007669"/>
    <property type="project" value="UniProtKB-KW"/>
</dbReference>
<evidence type="ECO:0000256" key="1">
    <source>
        <dbReference type="ARBA" id="ARBA00001595"/>
    </source>
</evidence>
<dbReference type="Pfam" id="PF18085">
    <property type="entry name" value="Mak_N_cap"/>
    <property type="match status" value="1"/>
</dbReference>
<dbReference type="NCBIfam" id="TIGR02457">
    <property type="entry name" value="TreS_Cterm"/>
    <property type="match status" value="1"/>
</dbReference>
<proteinExistence type="inferred from homology"/>
<dbReference type="SUPFAM" id="SSF56112">
    <property type="entry name" value="Protein kinase-like (PK-like)"/>
    <property type="match status" value="1"/>
</dbReference>
<dbReference type="OrthoDB" id="9806009at2"/>
<evidence type="ECO:0000256" key="15">
    <source>
        <dbReference type="ARBA" id="ARBA00049067"/>
    </source>
</evidence>
<comment type="catalytic activity">
    <reaction evidence="15">
        <text>D-maltose + ATP = alpha-maltose 1-phosphate + ADP + H(+)</text>
        <dbReference type="Rhea" id="RHEA:31915"/>
        <dbReference type="ChEBI" id="CHEBI:15378"/>
        <dbReference type="ChEBI" id="CHEBI:17306"/>
        <dbReference type="ChEBI" id="CHEBI:30616"/>
        <dbReference type="ChEBI" id="CHEBI:63576"/>
        <dbReference type="ChEBI" id="CHEBI:456216"/>
        <dbReference type="EC" id="2.7.1.175"/>
    </reaction>
</comment>
<dbReference type="InterPro" id="IPR017853">
    <property type="entry name" value="GH"/>
</dbReference>
<dbReference type="Gene3D" id="2.60.40.1180">
    <property type="entry name" value="Golgi alpha-mannosidase II"/>
    <property type="match status" value="1"/>
</dbReference>
<evidence type="ECO:0000256" key="5">
    <source>
        <dbReference type="ARBA" id="ARBA00012619"/>
    </source>
</evidence>
<evidence type="ECO:0000256" key="3">
    <source>
        <dbReference type="ARBA" id="ARBA00006219"/>
    </source>
</evidence>
<dbReference type="Proteomes" id="UP000321580">
    <property type="component" value="Unassembled WGS sequence"/>
</dbReference>
<name>A0A5C6RIH7_9BACT</name>
<comment type="catalytic activity">
    <reaction evidence="1">
        <text>D-maltose = alpha,alpha-trehalose</text>
        <dbReference type="Rhea" id="RHEA:15145"/>
        <dbReference type="ChEBI" id="CHEBI:16551"/>
        <dbReference type="ChEBI" id="CHEBI:17306"/>
        <dbReference type="EC" id="5.4.99.16"/>
    </reaction>
</comment>
<dbReference type="InterPro" id="IPR045857">
    <property type="entry name" value="O16G_dom_2"/>
</dbReference>
<dbReference type="GO" id="GO:0005524">
    <property type="term" value="F:ATP binding"/>
    <property type="evidence" value="ECO:0007669"/>
    <property type="project" value="UniProtKB-KW"/>
</dbReference>
<dbReference type="PANTHER" id="PTHR10357">
    <property type="entry name" value="ALPHA-AMYLASE FAMILY MEMBER"/>
    <property type="match status" value="1"/>
</dbReference>
<keyword evidence="9" id="KW-0547">Nucleotide-binding</keyword>
<dbReference type="InterPro" id="IPR040999">
    <property type="entry name" value="Mak_N_cap"/>
</dbReference>
<keyword evidence="18" id="KW-1185">Reference proteome</keyword>
<dbReference type="Pfam" id="PF00128">
    <property type="entry name" value="Alpha-amylase"/>
    <property type="match status" value="1"/>
</dbReference>
<comment type="caution">
    <text evidence="17">The sequence shown here is derived from an EMBL/GenBank/DDBJ whole genome shotgun (WGS) entry which is preliminary data.</text>
</comment>
<dbReference type="EMBL" id="VOOR01000041">
    <property type="protein sequence ID" value="TXB61923.1"/>
    <property type="molecule type" value="Genomic_DNA"/>
</dbReference>
<dbReference type="Gene3D" id="3.90.400.10">
    <property type="entry name" value="Oligo-1,6-glucosidase, Domain 2"/>
    <property type="match status" value="1"/>
</dbReference>
<organism evidence="17 18">
    <name type="scientific">Phaeodactylibacter luteus</name>
    <dbReference type="NCBI Taxonomy" id="1564516"/>
    <lineage>
        <taxon>Bacteria</taxon>
        <taxon>Pseudomonadati</taxon>
        <taxon>Bacteroidota</taxon>
        <taxon>Saprospiria</taxon>
        <taxon>Saprospirales</taxon>
        <taxon>Haliscomenobacteraceae</taxon>
        <taxon>Phaeodactylibacter</taxon>
    </lineage>
</organism>
<evidence type="ECO:0000256" key="2">
    <source>
        <dbReference type="ARBA" id="ARBA00005496"/>
    </source>
</evidence>
<evidence type="ECO:0000256" key="10">
    <source>
        <dbReference type="ARBA" id="ARBA00022837"/>
    </source>
</evidence>
<evidence type="ECO:0000256" key="11">
    <source>
        <dbReference type="ARBA" id="ARBA00022840"/>
    </source>
</evidence>
<accession>A0A5C6RIH7</accession>
<dbReference type="CDD" id="cd11334">
    <property type="entry name" value="AmyAc_TreS"/>
    <property type="match status" value="1"/>
</dbReference>
<dbReference type="FunFam" id="3.20.20.80:FF:000055">
    <property type="entry name" value="Trehalose synthase"/>
    <property type="match status" value="1"/>
</dbReference>
<comment type="similarity">
    <text evidence="2">Belongs to the glycosyl hydrolase 13 family. TreS subfamily.</text>
</comment>
<comment type="similarity">
    <text evidence="3">Belongs to the aminoglycoside phosphotransferase family.</text>
</comment>
<dbReference type="SUPFAM" id="SSF51445">
    <property type="entry name" value="(Trans)glycosidases"/>
    <property type="match status" value="1"/>
</dbReference>
<dbReference type="InterPro" id="IPR006047">
    <property type="entry name" value="GH13_cat_dom"/>
</dbReference>
<dbReference type="GO" id="GO:0005975">
    <property type="term" value="P:carbohydrate metabolic process"/>
    <property type="evidence" value="ECO:0007669"/>
    <property type="project" value="InterPro"/>
</dbReference>
<evidence type="ECO:0000256" key="8">
    <source>
        <dbReference type="ARBA" id="ARBA00022723"/>
    </source>
</evidence>
<keyword evidence="11" id="KW-0067">ATP-binding</keyword>
<keyword evidence="10" id="KW-0106">Calcium</keyword>
<evidence type="ECO:0000256" key="9">
    <source>
        <dbReference type="ARBA" id="ARBA00022741"/>
    </source>
</evidence>
<dbReference type="NCBIfam" id="TIGR02456">
    <property type="entry name" value="treS_nterm"/>
    <property type="match status" value="1"/>
</dbReference>
<evidence type="ECO:0000256" key="4">
    <source>
        <dbReference type="ARBA" id="ARBA00011962"/>
    </source>
</evidence>
<dbReference type="EC" id="2.7.1.175" evidence="4"/>
<gene>
    <name evidence="17" type="primary">treS</name>
    <name evidence="17" type="ORF">FRY97_16415</name>
</gene>
<dbReference type="InterPro" id="IPR032091">
    <property type="entry name" value="Malt_amylase-like_C"/>
</dbReference>
<dbReference type="Gene3D" id="3.20.20.80">
    <property type="entry name" value="Glycosidases"/>
    <property type="match status" value="1"/>
</dbReference>
<evidence type="ECO:0000256" key="7">
    <source>
        <dbReference type="ARBA" id="ARBA00022679"/>
    </source>
</evidence>
<dbReference type="SMART" id="SM00642">
    <property type="entry name" value="Aamy"/>
    <property type="match status" value="1"/>
</dbReference>
<dbReference type="RefSeq" id="WP_147168654.1">
    <property type="nucleotide sequence ID" value="NZ_VOOR01000041.1"/>
</dbReference>
<dbReference type="EC" id="5.4.99.16" evidence="5"/>
<evidence type="ECO:0000256" key="6">
    <source>
        <dbReference type="ARBA" id="ARBA00013882"/>
    </source>
</evidence>
<protein>
    <recommendedName>
        <fullName evidence="6">Maltokinase</fullName>
        <ecNumber evidence="4">2.7.1.175</ecNumber>
        <ecNumber evidence="5">5.4.99.16</ecNumber>
    </recommendedName>
    <alternativeName>
        <fullName evidence="14">Maltose alpha-D-glucosyltransferase</fullName>
    </alternativeName>
    <alternativeName>
        <fullName evidence="13">Maltose-1-phosphate synthase</fullName>
    </alternativeName>
</protein>
<dbReference type="PANTHER" id="PTHR10357:SF219">
    <property type="entry name" value="MALTOSE ALPHA-D-GLUCOSYLTRANSFERASE"/>
    <property type="match status" value="1"/>
</dbReference>
<dbReference type="Gene3D" id="3.90.1200.10">
    <property type="match status" value="1"/>
</dbReference>
<evidence type="ECO:0000256" key="12">
    <source>
        <dbReference type="ARBA" id="ARBA00023235"/>
    </source>
</evidence>
<evidence type="ECO:0000313" key="17">
    <source>
        <dbReference type="EMBL" id="TXB61923.1"/>
    </source>
</evidence>
<keyword evidence="7 17" id="KW-0808">Transferase</keyword>
<feature type="domain" description="Glycosyl hydrolase family 13 catalytic" evidence="16">
    <location>
        <begin position="18"/>
        <end position="417"/>
    </location>
</feature>
<reference evidence="17 18" key="1">
    <citation type="submission" date="2019-08" db="EMBL/GenBank/DDBJ databases">
        <title>Genome of Phaeodactylibacter luteus.</title>
        <authorList>
            <person name="Bowman J.P."/>
        </authorList>
    </citation>
    <scope>NUCLEOTIDE SEQUENCE [LARGE SCALE GENOMIC DNA]</scope>
    <source>
        <strain evidence="17 18">KCTC 42180</strain>
    </source>
</reference>
<evidence type="ECO:0000313" key="18">
    <source>
        <dbReference type="Proteomes" id="UP000321580"/>
    </source>
</evidence>
<dbReference type="GO" id="GO:0046872">
    <property type="term" value="F:metal ion binding"/>
    <property type="evidence" value="ECO:0007669"/>
    <property type="project" value="UniProtKB-KW"/>
</dbReference>
<dbReference type="Pfam" id="PF16657">
    <property type="entry name" value="Malt_amylase_C"/>
    <property type="match status" value="1"/>
</dbReference>
<keyword evidence="12 17" id="KW-0413">Isomerase</keyword>